<dbReference type="Gene3D" id="3.90.220.20">
    <property type="entry name" value="DNA methylase specificity domains"/>
    <property type="match status" value="2"/>
</dbReference>
<reference evidence="5 6" key="1">
    <citation type="submission" date="2018-07" db="EMBL/GenBank/DDBJ databases">
        <title>Genomic Encyclopedia of Type Strains, Phase III (KMG-III): the genomes of soil and plant-associated and newly described type strains.</title>
        <authorList>
            <person name="Whitman W."/>
        </authorList>
    </citation>
    <scope>NUCLEOTIDE SEQUENCE [LARGE SCALE GENOMIC DNA]</scope>
    <source>
        <strain evidence="5 6">CECT 7958</strain>
    </source>
</reference>
<organism evidence="5 6">
    <name type="scientific">Winogradskyella arenosi</name>
    <dbReference type="NCBI Taxonomy" id="533325"/>
    <lineage>
        <taxon>Bacteria</taxon>
        <taxon>Pseudomonadati</taxon>
        <taxon>Bacteroidota</taxon>
        <taxon>Flavobacteriia</taxon>
        <taxon>Flavobacteriales</taxon>
        <taxon>Flavobacteriaceae</taxon>
        <taxon>Winogradskyella</taxon>
    </lineage>
</organism>
<dbReference type="InterPro" id="IPR044946">
    <property type="entry name" value="Restrct_endonuc_typeI_TRD_sf"/>
</dbReference>
<dbReference type="Proteomes" id="UP000253436">
    <property type="component" value="Unassembled WGS sequence"/>
</dbReference>
<evidence type="ECO:0000259" key="4">
    <source>
        <dbReference type="Pfam" id="PF01420"/>
    </source>
</evidence>
<dbReference type="PANTHER" id="PTHR30408:SF12">
    <property type="entry name" value="TYPE I RESTRICTION ENZYME MJAVIII SPECIFICITY SUBUNIT"/>
    <property type="match status" value="1"/>
</dbReference>
<accession>A0A368ZDI0</accession>
<sequence length="427" mass="48872">MNCEISEAKLNYKRLGDYIQVVNIRNKNLEVETLLGVSIKKVLMPSIANTVGTDMSRYKIIEKNQFAYGPVTSRNGDKISIALLEEYDKALVSQAYTVFEIIDDELLNAEYLMMWFRRPEFDRYARFKSHGSARETFDWEELEETELPIPSIEKQRELVAEYNTIVNRIKLNETLNQKLEDTAQALYKHWFVDFEFPNAEGKPYKSSGGEMIYNEELDMEIPEIFVVSDLGSLLDNKGYIRGPFGSALKVADMRDSGIPVYEQQHVLDEHRNFRYYVDKDKFKSLERFSVKANDILISCSGVNLGKLSYVKTTDPIGIINQALLILRVDSSIISPICIKYFLSSKEGKRLLIGESGGSAIPNIAKREVIQAIPFLLPNYKTRELLESNLLVITKKTELINKEIDLLVETKNIILSKMSKVDTKTVKV</sequence>
<protein>
    <submittedName>
        <fullName evidence="5">Type I restriction enzyme S subunit</fullName>
    </submittedName>
</protein>
<evidence type="ECO:0000256" key="2">
    <source>
        <dbReference type="ARBA" id="ARBA00022747"/>
    </source>
</evidence>
<dbReference type="Pfam" id="PF01420">
    <property type="entry name" value="Methylase_S"/>
    <property type="match status" value="1"/>
</dbReference>
<keyword evidence="3" id="KW-0238">DNA-binding</keyword>
<dbReference type="GO" id="GO:0003677">
    <property type="term" value="F:DNA binding"/>
    <property type="evidence" value="ECO:0007669"/>
    <property type="project" value="UniProtKB-KW"/>
</dbReference>
<proteinExistence type="inferred from homology"/>
<dbReference type="InterPro" id="IPR052021">
    <property type="entry name" value="Type-I_RS_S_subunit"/>
</dbReference>
<evidence type="ECO:0000256" key="1">
    <source>
        <dbReference type="ARBA" id="ARBA00010923"/>
    </source>
</evidence>
<comment type="similarity">
    <text evidence="1">Belongs to the type-I restriction system S methylase family.</text>
</comment>
<dbReference type="InterPro" id="IPR000055">
    <property type="entry name" value="Restrct_endonuc_typeI_TRD"/>
</dbReference>
<evidence type="ECO:0000313" key="6">
    <source>
        <dbReference type="Proteomes" id="UP000253436"/>
    </source>
</evidence>
<name>A0A368ZDI0_9FLAO</name>
<dbReference type="GO" id="GO:0009307">
    <property type="term" value="P:DNA restriction-modification system"/>
    <property type="evidence" value="ECO:0007669"/>
    <property type="project" value="UniProtKB-KW"/>
</dbReference>
<comment type="caution">
    <text evidence="5">The sequence shown here is derived from an EMBL/GenBank/DDBJ whole genome shotgun (WGS) entry which is preliminary data.</text>
</comment>
<dbReference type="RefSeq" id="WP_220235583.1">
    <property type="nucleotide sequence ID" value="NZ_QPJO01000003.1"/>
</dbReference>
<evidence type="ECO:0000256" key="3">
    <source>
        <dbReference type="ARBA" id="ARBA00023125"/>
    </source>
</evidence>
<feature type="domain" description="Type I restriction modification DNA specificity" evidence="4">
    <location>
        <begin position="62"/>
        <end position="180"/>
    </location>
</feature>
<keyword evidence="6" id="KW-1185">Reference proteome</keyword>
<dbReference type="AlphaFoldDB" id="A0A368ZDI0"/>
<keyword evidence="2" id="KW-0680">Restriction system</keyword>
<dbReference type="EMBL" id="QPJO01000003">
    <property type="protein sequence ID" value="RCW91307.1"/>
    <property type="molecule type" value="Genomic_DNA"/>
</dbReference>
<evidence type="ECO:0000313" key="5">
    <source>
        <dbReference type="EMBL" id="RCW91307.1"/>
    </source>
</evidence>
<gene>
    <name evidence="5" type="ORF">DFQ08_103134</name>
</gene>
<dbReference type="SUPFAM" id="SSF116734">
    <property type="entry name" value="DNA methylase specificity domain"/>
    <property type="match status" value="2"/>
</dbReference>
<dbReference type="PANTHER" id="PTHR30408">
    <property type="entry name" value="TYPE-1 RESTRICTION ENZYME ECOKI SPECIFICITY PROTEIN"/>
    <property type="match status" value="1"/>
</dbReference>